<name>A0A7X0WER6_9LIST</name>
<evidence type="ECO:0000313" key="2">
    <source>
        <dbReference type="EMBL" id="MBC1331829.1"/>
    </source>
</evidence>
<gene>
    <name evidence="2" type="ORF">HB759_07750</name>
</gene>
<keyword evidence="1" id="KW-0732">Signal</keyword>
<dbReference type="PROSITE" id="PS51257">
    <property type="entry name" value="PROKAR_LIPOPROTEIN"/>
    <property type="match status" value="1"/>
</dbReference>
<accession>A0A7X0WER6</accession>
<dbReference type="RefSeq" id="WP_185373613.1">
    <property type="nucleotide sequence ID" value="NZ_JAARNB010000003.1"/>
</dbReference>
<dbReference type="Proteomes" id="UP000532866">
    <property type="component" value="Unassembled WGS sequence"/>
</dbReference>
<feature type="chain" id="PRO_5039226059" description="Lipoprotein" evidence="1">
    <location>
        <begin position="22"/>
        <end position="165"/>
    </location>
</feature>
<comment type="caution">
    <text evidence="2">The sequence shown here is derived from an EMBL/GenBank/DDBJ whole genome shotgun (WGS) entry which is preliminary data.</text>
</comment>
<feature type="signal peptide" evidence="1">
    <location>
        <begin position="1"/>
        <end position="21"/>
    </location>
</feature>
<dbReference type="AlphaFoldDB" id="A0A7X0WER6"/>
<evidence type="ECO:0000256" key="1">
    <source>
        <dbReference type="SAM" id="SignalP"/>
    </source>
</evidence>
<sequence length="165" mass="18795">MMKKIAVAILSLMLLSGCSLFSDEEKEMKQTIPEITLKSSPNTEIKATRSGFTWLGATTKAYLPTPQEFFKDEKLVRVSKTDQIRVATENQVRMGLFKKVDLDSMQLALVLDSGEFEQVALTERDDGRWEFSVPQKSGKYMYVLDEGYQNGDYEVSYYFGVEISE</sequence>
<evidence type="ECO:0008006" key="4">
    <source>
        <dbReference type="Google" id="ProtNLM"/>
    </source>
</evidence>
<proteinExistence type="predicted"/>
<reference evidence="2 3" key="1">
    <citation type="submission" date="2020-03" db="EMBL/GenBank/DDBJ databases">
        <title>Soil Listeria distribution.</title>
        <authorList>
            <person name="Liao J."/>
            <person name="Wiedmann M."/>
        </authorList>
    </citation>
    <scope>NUCLEOTIDE SEQUENCE [LARGE SCALE GENOMIC DNA]</scope>
    <source>
        <strain evidence="2 3">FSL L7-1833</strain>
    </source>
</reference>
<protein>
    <recommendedName>
        <fullName evidence="4">Lipoprotein</fullName>
    </recommendedName>
</protein>
<dbReference type="EMBL" id="JAAROL010000002">
    <property type="protein sequence ID" value="MBC1331829.1"/>
    <property type="molecule type" value="Genomic_DNA"/>
</dbReference>
<evidence type="ECO:0000313" key="3">
    <source>
        <dbReference type="Proteomes" id="UP000532866"/>
    </source>
</evidence>
<organism evidence="2 3">
    <name type="scientific">Listeria booriae</name>
    <dbReference type="NCBI Taxonomy" id="1552123"/>
    <lineage>
        <taxon>Bacteria</taxon>
        <taxon>Bacillati</taxon>
        <taxon>Bacillota</taxon>
        <taxon>Bacilli</taxon>
        <taxon>Bacillales</taxon>
        <taxon>Listeriaceae</taxon>
        <taxon>Listeria</taxon>
    </lineage>
</organism>